<keyword evidence="1" id="KW-0472">Membrane</keyword>
<protein>
    <recommendedName>
        <fullName evidence="4">Transmembrane protein</fullName>
    </recommendedName>
</protein>
<reference evidence="2 3" key="1">
    <citation type="submission" date="2020-06" db="EMBL/GenBank/DDBJ databases">
        <title>Transcriptomic and genomic resources for Thalictrum thalictroides and T. hernandezii: Facilitating candidate gene discovery in an emerging model plant lineage.</title>
        <authorList>
            <person name="Arias T."/>
            <person name="Riano-Pachon D.M."/>
            <person name="Di Stilio V.S."/>
        </authorList>
    </citation>
    <scope>NUCLEOTIDE SEQUENCE [LARGE SCALE GENOMIC DNA]</scope>
    <source>
        <strain evidence="3">cv. WT478/WT964</strain>
        <tissue evidence="2">Leaves</tissue>
    </source>
</reference>
<evidence type="ECO:0000313" key="3">
    <source>
        <dbReference type="Proteomes" id="UP000554482"/>
    </source>
</evidence>
<evidence type="ECO:0008006" key="4">
    <source>
        <dbReference type="Google" id="ProtNLM"/>
    </source>
</evidence>
<accession>A0A7J6W237</accession>
<evidence type="ECO:0000313" key="2">
    <source>
        <dbReference type="EMBL" id="KAF5191027.1"/>
    </source>
</evidence>
<comment type="caution">
    <text evidence="2">The sequence shown here is derived from an EMBL/GenBank/DDBJ whole genome shotgun (WGS) entry which is preliminary data.</text>
</comment>
<dbReference type="EMBL" id="JABWDY010023307">
    <property type="protein sequence ID" value="KAF5191027.1"/>
    <property type="molecule type" value="Genomic_DNA"/>
</dbReference>
<keyword evidence="3" id="KW-1185">Reference proteome</keyword>
<dbReference type="Proteomes" id="UP000554482">
    <property type="component" value="Unassembled WGS sequence"/>
</dbReference>
<keyword evidence="1" id="KW-0812">Transmembrane</keyword>
<name>A0A7J6W237_THATH</name>
<gene>
    <name evidence="2" type="ORF">FRX31_019386</name>
</gene>
<feature type="transmembrane region" description="Helical" evidence="1">
    <location>
        <begin position="6"/>
        <end position="31"/>
    </location>
</feature>
<keyword evidence="1" id="KW-1133">Transmembrane helix</keyword>
<proteinExistence type="predicted"/>
<organism evidence="2 3">
    <name type="scientific">Thalictrum thalictroides</name>
    <name type="common">Rue-anemone</name>
    <name type="synonym">Anemone thalictroides</name>
    <dbReference type="NCBI Taxonomy" id="46969"/>
    <lineage>
        <taxon>Eukaryota</taxon>
        <taxon>Viridiplantae</taxon>
        <taxon>Streptophyta</taxon>
        <taxon>Embryophyta</taxon>
        <taxon>Tracheophyta</taxon>
        <taxon>Spermatophyta</taxon>
        <taxon>Magnoliopsida</taxon>
        <taxon>Ranunculales</taxon>
        <taxon>Ranunculaceae</taxon>
        <taxon>Thalictroideae</taxon>
        <taxon>Thalictrum</taxon>
    </lineage>
</organism>
<dbReference type="AlphaFoldDB" id="A0A7J6W237"/>
<sequence length="81" mass="8177">MASFIILLISTFLIGATFVLVVVWGGGSIVLGSASNLNRFGLSFCVNELCGLMVSAVVEISCGYKEGGLCGAEVVGDDGGA</sequence>
<evidence type="ECO:0000256" key="1">
    <source>
        <dbReference type="SAM" id="Phobius"/>
    </source>
</evidence>